<dbReference type="CDD" id="cd05289">
    <property type="entry name" value="MDR_like_2"/>
    <property type="match status" value="1"/>
</dbReference>
<keyword evidence="5" id="KW-1185">Reference proteome</keyword>
<dbReference type="Pfam" id="PF13602">
    <property type="entry name" value="ADH_zinc_N_2"/>
    <property type="match status" value="1"/>
</dbReference>
<dbReference type="Gene3D" id="3.40.50.720">
    <property type="entry name" value="NAD(P)-binding Rossmann-like Domain"/>
    <property type="match status" value="1"/>
</dbReference>
<dbReference type="Gene3D" id="3.90.180.10">
    <property type="entry name" value="Medium-chain alcohol dehydrogenases, catalytic domain"/>
    <property type="match status" value="1"/>
</dbReference>
<dbReference type="Proteomes" id="UP001301731">
    <property type="component" value="Chromosome"/>
</dbReference>
<evidence type="ECO:0000256" key="1">
    <source>
        <dbReference type="ARBA" id="ARBA00022857"/>
    </source>
</evidence>
<sequence length="312" mass="33346">MRVVEVSAYGGPEVLGMAHRPEPEAGAVPGEVRVRLKATTVNQADVAIRAGFFADVMPDLKPPFVLGFDFVGRLLDPVPGLAEGQRVAGFVPWFKRPGRGTYAEVITVDPVWLAPVPDEVDVVDAVSVPFSSQTAHEALELLSLPEGSTVFISGASGVVGRFAVQHAAERGLRVIALSHEGGENELKVLGAEHTVRRDSPEAVVAEVLRHVPEGVDGVFDPARMADPLLRLVKDGGVFIAGHAASVPAAERDIRAHTFATTSDGARLKEMLERLAERRLTTRVADVLPLEEAAEAHRRVESGGRLGRIVLVI</sequence>
<organism evidence="4 5">
    <name type="scientific">Streptomyces solicathayae</name>
    <dbReference type="NCBI Taxonomy" id="3081768"/>
    <lineage>
        <taxon>Bacteria</taxon>
        <taxon>Bacillati</taxon>
        <taxon>Actinomycetota</taxon>
        <taxon>Actinomycetes</taxon>
        <taxon>Kitasatosporales</taxon>
        <taxon>Streptomycetaceae</taxon>
        <taxon>Streptomyces</taxon>
    </lineage>
</organism>
<accession>A0ABZ0LUB7</accession>
<name>A0ABZ0LUB7_9ACTN</name>
<dbReference type="InterPro" id="IPR020843">
    <property type="entry name" value="ER"/>
</dbReference>
<dbReference type="Pfam" id="PF08240">
    <property type="entry name" value="ADH_N"/>
    <property type="match status" value="1"/>
</dbReference>
<dbReference type="InterPro" id="IPR036291">
    <property type="entry name" value="NAD(P)-bd_dom_sf"/>
</dbReference>
<proteinExistence type="predicted"/>
<protein>
    <submittedName>
        <fullName evidence="4">NADP-dependent oxidoreductase</fullName>
        <ecNumber evidence="4">1.-.-.-</ecNumber>
    </submittedName>
</protein>
<dbReference type="RefSeq" id="WP_318104537.1">
    <property type="nucleotide sequence ID" value="NZ_CP137573.1"/>
</dbReference>
<dbReference type="SMART" id="SM00829">
    <property type="entry name" value="PKS_ER"/>
    <property type="match status" value="1"/>
</dbReference>
<dbReference type="GO" id="GO:0016491">
    <property type="term" value="F:oxidoreductase activity"/>
    <property type="evidence" value="ECO:0007669"/>
    <property type="project" value="UniProtKB-KW"/>
</dbReference>
<dbReference type="PANTHER" id="PTHR48106">
    <property type="entry name" value="QUINONE OXIDOREDUCTASE PIG3-RELATED"/>
    <property type="match status" value="1"/>
</dbReference>
<reference evidence="4 5" key="1">
    <citation type="submission" date="2023-10" db="EMBL/GenBank/DDBJ databases">
        <title>The genome sequence of Streptomyces sp. HUAS YS2.</title>
        <authorList>
            <person name="Mo P."/>
        </authorList>
    </citation>
    <scope>NUCLEOTIDE SEQUENCE [LARGE SCALE GENOMIC DNA]</scope>
    <source>
        <strain evidence="4 5">HUAS YS2</strain>
    </source>
</reference>
<dbReference type="SUPFAM" id="SSF51735">
    <property type="entry name" value="NAD(P)-binding Rossmann-fold domains"/>
    <property type="match status" value="1"/>
</dbReference>
<dbReference type="InterPro" id="IPR013154">
    <property type="entry name" value="ADH-like_N"/>
</dbReference>
<dbReference type="EC" id="1.-.-.-" evidence="4"/>
<dbReference type="SUPFAM" id="SSF50129">
    <property type="entry name" value="GroES-like"/>
    <property type="match status" value="1"/>
</dbReference>
<evidence type="ECO:0000313" key="4">
    <source>
        <dbReference type="EMBL" id="WOX23044.1"/>
    </source>
</evidence>
<feature type="domain" description="Enoyl reductase (ER)" evidence="3">
    <location>
        <begin position="10"/>
        <end position="310"/>
    </location>
</feature>
<keyword evidence="2 4" id="KW-0560">Oxidoreductase</keyword>
<keyword evidence="1" id="KW-0521">NADP</keyword>
<dbReference type="InterPro" id="IPR011032">
    <property type="entry name" value="GroES-like_sf"/>
</dbReference>
<dbReference type="EMBL" id="CP137573">
    <property type="protein sequence ID" value="WOX23044.1"/>
    <property type="molecule type" value="Genomic_DNA"/>
</dbReference>
<dbReference type="PANTHER" id="PTHR48106:SF2">
    <property type="entry name" value="ZN2+-BINDING DEHYDROGENASE"/>
    <property type="match status" value="1"/>
</dbReference>
<evidence type="ECO:0000256" key="2">
    <source>
        <dbReference type="ARBA" id="ARBA00023002"/>
    </source>
</evidence>
<evidence type="ECO:0000259" key="3">
    <source>
        <dbReference type="SMART" id="SM00829"/>
    </source>
</evidence>
<evidence type="ECO:0000313" key="5">
    <source>
        <dbReference type="Proteomes" id="UP001301731"/>
    </source>
</evidence>
<gene>
    <name evidence="4" type="ORF">R2D22_17220</name>
</gene>